<evidence type="ECO:0000259" key="1">
    <source>
        <dbReference type="Pfam" id="PF01248"/>
    </source>
</evidence>
<organism evidence="2 3">
    <name type="scientific">Candidatus Enterocloster excrementipullorum</name>
    <dbReference type="NCBI Taxonomy" id="2838559"/>
    <lineage>
        <taxon>Bacteria</taxon>
        <taxon>Bacillati</taxon>
        <taxon>Bacillota</taxon>
        <taxon>Clostridia</taxon>
        <taxon>Lachnospirales</taxon>
        <taxon>Lachnospiraceae</taxon>
        <taxon>Enterocloster</taxon>
    </lineage>
</organism>
<reference evidence="2" key="2">
    <citation type="submission" date="2021-04" db="EMBL/GenBank/DDBJ databases">
        <authorList>
            <person name="Gilroy R."/>
        </authorList>
    </citation>
    <scope>NUCLEOTIDE SEQUENCE</scope>
    <source>
        <strain evidence="2">CHK180-15479</strain>
    </source>
</reference>
<feature type="domain" description="Ribosomal protein eL8/eL30/eS12/Gadd45" evidence="1">
    <location>
        <begin position="6"/>
        <end position="95"/>
    </location>
</feature>
<dbReference type="Pfam" id="PF01248">
    <property type="entry name" value="Ribosomal_L7Ae"/>
    <property type="match status" value="1"/>
</dbReference>
<dbReference type="InterPro" id="IPR004038">
    <property type="entry name" value="Ribosomal_eL8/eL30/eS12/Gad45"/>
</dbReference>
<accession>A0A9D2SGI9</accession>
<evidence type="ECO:0000313" key="3">
    <source>
        <dbReference type="Proteomes" id="UP000823910"/>
    </source>
</evidence>
<dbReference type="EMBL" id="DWWT01000017">
    <property type="protein sequence ID" value="HJC05375.1"/>
    <property type="molecule type" value="Genomic_DNA"/>
</dbReference>
<dbReference type="InterPro" id="IPR029064">
    <property type="entry name" value="Ribosomal_eL30-like_sf"/>
</dbReference>
<dbReference type="SUPFAM" id="SSF55315">
    <property type="entry name" value="L30e-like"/>
    <property type="match status" value="1"/>
</dbReference>
<proteinExistence type="predicted"/>
<gene>
    <name evidence="2" type="ORF">H9704_04380</name>
</gene>
<protein>
    <submittedName>
        <fullName evidence="2">Ribosomal L7Ae/L30e/S12e/Gadd45 family protein</fullName>
    </submittedName>
</protein>
<name>A0A9D2SGI9_9FIRM</name>
<evidence type="ECO:0000313" key="2">
    <source>
        <dbReference type="EMBL" id="HJC05375.1"/>
    </source>
</evidence>
<sequence length="111" mass="12130">MNNDKKIFGLIGLAARARKVASGGFMTENAIKSGKSHMVLLSVEASDNTKKKFTNMCAHYKIPIYIFGSKDELGHAMGQEMRTVLSVNDAGFAKAMRERMNNDGGSLNESK</sequence>
<dbReference type="AlphaFoldDB" id="A0A9D2SGI9"/>
<comment type="caution">
    <text evidence="2">The sequence shown here is derived from an EMBL/GenBank/DDBJ whole genome shotgun (WGS) entry which is preliminary data.</text>
</comment>
<dbReference type="Proteomes" id="UP000823910">
    <property type="component" value="Unassembled WGS sequence"/>
</dbReference>
<dbReference type="Gene3D" id="3.30.1330.30">
    <property type="match status" value="1"/>
</dbReference>
<reference evidence="2" key="1">
    <citation type="journal article" date="2021" name="PeerJ">
        <title>Extensive microbial diversity within the chicken gut microbiome revealed by metagenomics and culture.</title>
        <authorList>
            <person name="Gilroy R."/>
            <person name="Ravi A."/>
            <person name="Getino M."/>
            <person name="Pursley I."/>
            <person name="Horton D.L."/>
            <person name="Alikhan N.F."/>
            <person name="Baker D."/>
            <person name="Gharbi K."/>
            <person name="Hall N."/>
            <person name="Watson M."/>
            <person name="Adriaenssens E.M."/>
            <person name="Foster-Nyarko E."/>
            <person name="Jarju S."/>
            <person name="Secka A."/>
            <person name="Antonio M."/>
            <person name="Oren A."/>
            <person name="Chaudhuri R.R."/>
            <person name="La Ragione R."/>
            <person name="Hildebrand F."/>
            <person name="Pallen M.J."/>
        </authorList>
    </citation>
    <scope>NUCLEOTIDE SEQUENCE</scope>
    <source>
        <strain evidence="2">CHK180-15479</strain>
    </source>
</reference>